<keyword evidence="4" id="KW-0238">DNA-binding</keyword>
<evidence type="ECO:0000256" key="3">
    <source>
        <dbReference type="ARBA" id="ARBA00023015"/>
    </source>
</evidence>
<evidence type="ECO:0000256" key="7">
    <source>
        <dbReference type="SAM" id="Phobius"/>
    </source>
</evidence>
<dbReference type="CDD" id="cd00067">
    <property type="entry name" value="GAL4"/>
    <property type="match status" value="1"/>
</dbReference>
<evidence type="ECO:0000313" key="9">
    <source>
        <dbReference type="EMBL" id="KAK2594962.1"/>
    </source>
</evidence>
<dbReference type="PANTHER" id="PTHR36206">
    <property type="entry name" value="ASPERCRYPTIN BIOSYNTHESIS CLUSTER-SPECIFIC TRANSCRIPTION REGULATOR ATNN-RELATED"/>
    <property type="match status" value="1"/>
</dbReference>
<organism evidence="9 10">
    <name type="scientific">Conoideocrella luteorostrata</name>
    <dbReference type="NCBI Taxonomy" id="1105319"/>
    <lineage>
        <taxon>Eukaryota</taxon>
        <taxon>Fungi</taxon>
        <taxon>Dikarya</taxon>
        <taxon>Ascomycota</taxon>
        <taxon>Pezizomycotina</taxon>
        <taxon>Sordariomycetes</taxon>
        <taxon>Hypocreomycetidae</taxon>
        <taxon>Hypocreales</taxon>
        <taxon>Clavicipitaceae</taxon>
        <taxon>Conoideocrella</taxon>
    </lineage>
</organism>
<evidence type="ECO:0000256" key="5">
    <source>
        <dbReference type="ARBA" id="ARBA00023163"/>
    </source>
</evidence>
<keyword evidence="7" id="KW-0472">Membrane</keyword>
<proteinExistence type="predicted"/>
<protein>
    <recommendedName>
        <fullName evidence="8">Zn(2)-C6 fungal-type domain-containing protein</fullName>
    </recommendedName>
</protein>
<dbReference type="InterPro" id="IPR052360">
    <property type="entry name" value="Transcr_Regulatory_Proteins"/>
</dbReference>
<dbReference type="Gene3D" id="4.10.240.10">
    <property type="entry name" value="Zn(2)-C6 fungal-type DNA-binding domain"/>
    <property type="match status" value="1"/>
</dbReference>
<evidence type="ECO:0000256" key="4">
    <source>
        <dbReference type="ARBA" id="ARBA00023125"/>
    </source>
</evidence>
<evidence type="ECO:0000256" key="1">
    <source>
        <dbReference type="ARBA" id="ARBA00022723"/>
    </source>
</evidence>
<keyword evidence="3" id="KW-0805">Transcription regulation</keyword>
<reference evidence="9" key="1">
    <citation type="submission" date="2023-06" db="EMBL/GenBank/DDBJ databases">
        <title>Conoideocrella luteorostrata (Hypocreales: Clavicipitaceae), a potential biocontrol fungus for elongate hemlock scale in United States Christmas tree production areas.</title>
        <authorList>
            <person name="Barrett H."/>
            <person name="Lovett B."/>
            <person name="Macias A.M."/>
            <person name="Stajich J.E."/>
            <person name="Kasson M.T."/>
        </authorList>
    </citation>
    <scope>NUCLEOTIDE SEQUENCE</scope>
    <source>
        <strain evidence="9">ARSEF 14590</strain>
    </source>
</reference>
<dbReference type="SMART" id="SM00066">
    <property type="entry name" value="GAL4"/>
    <property type="match status" value="1"/>
</dbReference>
<keyword evidence="7" id="KW-1133">Transmembrane helix</keyword>
<feature type="transmembrane region" description="Helical" evidence="7">
    <location>
        <begin position="153"/>
        <end position="174"/>
    </location>
</feature>
<dbReference type="GO" id="GO:0000981">
    <property type="term" value="F:DNA-binding transcription factor activity, RNA polymerase II-specific"/>
    <property type="evidence" value="ECO:0007669"/>
    <property type="project" value="InterPro"/>
</dbReference>
<dbReference type="InterPro" id="IPR001138">
    <property type="entry name" value="Zn2Cys6_DnaBD"/>
</dbReference>
<dbReference type="GO" id="GO:0008270">
    <property type="term" value="F:zinc ion binding"/>
    <property type="evidence" value="ECO:0007669"/>
    <property type="project" value="InterPro"/>
</dbReference>
<dbReference type="PROSITE" id="PS00463">
    <property type="entry name" value="ZN2_CY6_FUNGAL_1"/>
    <property type="match status" value="1"/>
</dbReference>
<dbReference type="PROSITE" id="PS50048">
    <property type="entry name" value="ZN2_CY6_FUNGAL_2"/>
    <property type="match status" value="1"/>
</dbReference>
<keyword evidence="1" id="KW-0479">Metal-binding</keyword>
<keyword evidence="7" id="KW-0812">Transmembrane</keyword>
<sequence length="494" mass="56251">MARKGSRKVRTGCLTCKKRKVKCDETKPCCQRCVKTGRVCDGYAPPKTAELSCPRPDISQWRMRKSEARALQFFCEIAGPTLSGPIEPYFWTNTVMQLSYSVGAVKHSVIAISSLYEQVEAQVRFGRQPSYSMALKHYNAAIRELKKMDDQPLILLACFLFICIELLQSSPAVAVRHCNHGVAILKQCGSDPWVMEHLAPMFRRISAVALFFGGDFANFPDLAVLGYALPAEAGFSSFSDAANMIDDIFNCTVRLVRWGEVYRIGSLRGQEVSPHLLEEQQRIHALLDQWYAMFEDWRDKAGSPIEANTQRSFFLMRYQICRIWSSMAFSPVETDYDKHMDIFKSMIAESRRIKARPERSPTFCLETAFTPMLFSIAMKCRSLQTRLEALRLIKVHGVLRENLWECHTMHAIGRRLIEIEHGMILDHQGQPSSMPASYPGRPPEERRVQQFMAEPPSEAQANNNGPRAIRVNFFMRTPEDTVYVHSEILASEDG</sequence>
<dbReference type="GO" id="GO:0003677">
    <property type="term" value="F:DNA binding"/>
    <property type="evidence" value="ECO:0007669"/>
    <property type="project" value="UniProtKB-KW"/>
</dbReference>
<dbReference type="InterPro" id="IPR036864">
    <property type="entry name" value="Zn2-C6_fun-type_DNA-bd_sf"/>
</dbReference>
<evidence type="ECO:0000313" key="10">
    <source>
        <dbReference type="Proteomes" id="UP001251528"/>
    </source>
</evidence>
<keyword evidence="2" id="KW-0862">Zinc</keyword>
<dbReference type="SUPFAM" id="SSF57701">
    <property type="entry name" value="Zn2/Cys6 DNA-binding domain"/>
    <property type="match status" value="1"/>
</dbReference>
<feature type="domain" description="Zn(2)-C6 fungal-type" evidence="8">
    <location>
        <begin position="12"/>
        <end position="40"/>
    </location>
</feature>
<gene>
    <name evidence="9" type="ORF">QQS21_007320</name>
</gene>
<evidence type="ECO:0000259" key="8">
    <source>
        <dbReference type="PROSITE" id="PS50048"/>
    </source>
</evidence>
<dbReference type="Pfam" id="PF00172">
    <property type="entry name" value="Zn_clus"/>
    <property type="match status" value="1"/>
</dbReference>
<dbReference type="EMBL" id="JASWJB010000148">
    <property type="protein sequence ID" value="KAK2594962.1"/>
    <property type="molecule type" value="Genomic_DNA"/>
</dbReference>
<accession>A0AAJ0CLS2</accession>
<keyword evidence="10" id="KW-1185">Reference proteome</keyword>
<evidence type="ECO:0000256" key="2">
    <source>
        <dbReference type="ARBA" id="ARBA00022833"/>
    </source>
</evidence>
<evidence type="ECO:0000256" key="6">
    <source>
        <dbReference type="ARBA" id="ARBA00023242"/>
    </source>
</evidence>
<dbReference type="AlphaFoldDB" id="A0AAJ0CLS2"/>
<dbReference type="PRINTS" id="PR00755">
    <property type="entry name" value="AFLATOXINBRP"/>
</dbReference>
<dbReference type="Proteomes" id="UP001251528">
    <property type="component" value="Unassembled WGS sequence"/>
</dbReference>
<comment type="caution">
    <text evidence="9">The sequence shown here is derived from an EMBL/GenBank/DDBJ whole genome shotgun (WGS) entry which is preliminary data.</text>
</comment>
<keyword evidence="5" id="KW-0804">Transcription</keyword>
<keyword evidence="6" id="KW-0539">Nucleus</keyword>
<name>A0AAJ0CLS2_9HYPO</name>
<dbReference type="PANTHER" id="PTHR36206:SF16">
    <property type="entry name" value="TRANSCRIPTION FACTOR DOMAIN-CONTAINING PROTEIN-RELATED"/>
    <property type="match status" value="1"/>
</dbReference>